<proteinExistence type="predicted"/>
<evidence type="ECO:0000313" key="2">
    <source>
        <dbReference type="Proteomes" id="UP000269221"/>
    </source>
</evidence>
<dbReference type="EMBL" id="QRBI01000153">
    <property type="protein sequence ID" value="RMB98364.1"/>
    <property type="molecule type" value="Genomic_DNA"/>
</dbReference>
<reference evidence="1 2" key="1">
    <citation type="submission" date="2018-07" db="EMBL/GenBank/DDBJ databases">
        <title>A high quality draft genome assembly of the barn swallow (H. rustica rustica).</title>
        <authorList>
            <person name="Formenti G."/>
            <person name="Chiara M."/>
            <person name="Poveda L."/>
            <person name="Francoijs K.-J."/>
            <person name="Bonisoli-Alquati A."/>
            <person name="Canova L."/>
            <person name="Gianfranceschi L."/>
            <person name="Horner D.S."/>
            <person name="Saino N."/>
        </authorList>
    </citation>
    <scope>NUCLEOTIDE SEQUENCE [LARGE SCALE GENOMIC DNA]</scope>
    <source>
        <strain evidence="1">Chelidonia</strain>
        <tissue evidence="1">Blood</tissue>
    </source>
</reference>
<dbReference type="Proteomes" id="UP000269221">
    <property type="component" value="Unassembled WGS sequence"/>
</dbReference>
<dbReference type="AlphaFoldDB" id="A0A3M0JC35"/>
<organism evidence="1 2">
    <name type="scientific">Hirundo rustica rustica</name>
    <dbReference type="NCBI Taxonomy" id="333673"/>
    <lineage>
        <taxon>Eukaryota</taxon>
        <taxon>Metazoa</taxon>
        <taxon>Chordata</taxon>
        <taxon>Craniata</taxon>
        <taxon>Vertebrata</taxon>
        <taxon>Euteleostomi</taxon>
        <taxon>Archelosauria</taxon>
        <taxon>Archosauria</taxon>
        <taxon>Dinosauria</taxon>
        <taxon>Saurischia</taxon>
        <taxon>Theropoda</taxon>
        <taxon>Coelurosauria</taxon>
        <taxon>Aves</taxon>
        <taxon>Neognathae</taxon>
        <taxon>Neoaves</taxon>
        <taxon>Telluraves</taxon>
        <taxon>Australaves</taxon>
        <taxon>Passeriformes</taxon>
        <taxon>Sylvioidea</taxon>
        <taxon>Hirundinidae</taxon>
        <taxon>Hirundo</taxon>
    </lineage>
</organism>
<protein>
    <submittedName>
        <fullName evidence="1">Uncharacterized protein</fullName>
    </submittedName>
</protein>
<evidence type="ECO:0000313" key="1">
    <source>
        <dbReference type="EMBL" id="RMB98364.1"/>
    </source>
</evidence>
<sequence>MGEQRESNHSWRKTVPKYLLCSLPNVTLNPSVQKLGERSPASIPLCPIIFYLVGEEIIYDSERTSTIGTGISPHWLFVTPQTSGNINGQVLLSETLAKLEIPDFQTLDLQIFVVHETTVRGARHKPVLNADLRDHRIVERMMRLLG</sequence>
<keyword evidence="2" id="KW-1185">Reference proteome</keyword>
<gene>
    <name evidence="1" type="ORF">DUI87_25270</name>
</gene>
<comment type="caution">
    <text evidence="1">The sequence shown here is derived from an EMBL/GenBank/DDBJ whole genome shotgun (WGS) entry which is preliminary data.</text>
</comment>
<accession>A0A3M0JC35</accession>
<name>A0A3M0JC35_HIRRU</name>